<comment type="similarity">
    <text evidence="1 4">Belongs to the UDP-glycosyltransferase family.</text>
</comment>
<dbReference type="EC" id="2.4.1.-" evidence="5"/>
<dbReference type="EMBL" id="JACGWM010000010">
    <property type="protein sequence ID" value="KAL0346823.1"/>
    <property type="molecule type" value="Genomic_DNA"/>
</dbReference>
<dbReference type="Pfam" id="PF00201">
    <property type="entry name" value="UDPGT"/>
    <property type="match status" value="1"/>
</dbReference>
<dbReference type="InterPro" id="IPR035595">
    <property type="entry name" value="UDP_glycos_trans_CS"/>
</dbReference>
<comment type="caution">
    <text evidence="6">The sequence shown here is derived from an EMBL/GenBank/DDBJ whole genome shotgun (WGS) entry which is preliminary data.</text>
</comment>
<dbReference type="PANTHER" id="PTHR48046:SF4">
    <property type="entry name" value="GLYCOSYLTRANSFERASE"/>
    <property type="match status" value="1"/>
</dbReference>
<keyword evidence="2 4" id="KW-0328">Glycosyltransferase</keyword>
<reference evidence="6" key="2">
    <citation type="journal article" date="2024" name="Plant">
        <title>Genomic evolution and insights into agronomic trait innovations of Sesamum species.</title>
        <authorList>
            <person name="Miao H."/>
            <person name="Wang L."/>
            <person name="Qu L."/>
            <person name="Liu H."/>
            <person name="Sun Y."/>
            <person name="Le M."/>
            <person name="Wang Q."/>
            <person name="Wei S."/>
            <person name="Zheng Y."/>
            <person name="Lin W."/>
            <person name="Duan Y."/>
            <person name="Cao H."/>
            <person name="Xiong S."/>
            <person name="Wang X."/>
            <person name="Wei L."/>
            <person name="Li C."/>
            <person name="Ma Q."/>
            <person name="Ju M."/>
            <person name="Zhao R."/>
            <person name="Li G."/>
            <person name="Mu C."/>
            <person name="Tian Q."/>
            <person name="Mei H."/>
            <person name="Zhang T."/>
            <person name="Gao T."/>
            <person name="Zhang H."/>
        </authorList>
    </citation>
    <scope>NUCLEOTIDE SEQUENCE</scope>
    <source>
        <strain evidence="6">KEN8</strain>
    </source>
</reference>
<sequence length="465" mass="51726">MAEDMKPHVAFLPSSGMGHIFPLFQLAKQLALHHGFRVSFIVITTEASASQNHFFQSSAALLPGLSIIDLPPADVSGIITDDMRLVTRLSVIVRESLKPVKSILLDLKPTSLIIDIFTTDAIDVCKELLIPVYSFFTASTVCLTFSLYLPTLDCEVEGEFVDLPAPVEIPGCQPLRTEDLIDQVKDRKNDEYKWFLFHVSRLPYTSGIFLNAWENLDPERLTALNENPFFKSITTPPVFPVGPLIKDGEILTVKDAEILAWLDAQPCGSVLYVSLGSGGTLSSEQLIELAWGLEMSRQRFILVVRRPTDLSAYATFFNVGTNENDPSAYLPERFLERTRGVGLVVPTWAPQSEVLAHPSTGAFLSHCGWNSTLESLVHGKPMIAWPLYAEQRMNATMLVEEVRVAVKLGREEVIGREEIERVVRGVMEGEQGNAVRLRARELKESAQRASESSVGRVLDTWKSKN</sequence>
<dbReference type="PROSITE" id="PS00375">
    <property type="entry name" value="UDPGT"/>
    <property type="match status" value="1"/>
</dbReference>
<dbReference type="FunFam" id="3.40.50.2000:FF:000051">
    <property type="entry name" value="Glycosyltransferase"/>
    <property type="match status" value="1"/>
</dbReference>
<evidence type="ECO:0000313" key="6">
    <source>
        <dbReference type="EMBL" id="KAL0346823.1"/>
    </source>
</evidence>
<protein>
    <recommendedName>
        <fullName evidence="5">Glycosyltransferase</fullName>
        <ecNumber evidence="5">2.4.1.-</ecNumber>
    </recommendedName>
</protein>
<evidence type="ECO:0000256" key="1">
    <source>
        <dbReference type="ARBA" id="ARBA00009995"/>
    </source>
</evidence>
<proteinExistence type="inferred from homology"/>
<organism evidence="6">
    <name type="scientific">Sesamum calycinum</name>
    <dbReference type="NCBI Taxonomy" id="2727403"/>
    <lineage>
        <taxon>Eukaryota</taxon>
        <taxon>Viridiplantae</taxon>
        <taxon>Streptophyta</taxon>
        <taxon>Embryophyta</taxon>
        <taxon>Tracheophyta</taxon>
        <taxon>Spermatophyta</taxon>
        <taxon>Magnoliopsida</taxon>
        <taxon>eudicotyledons</taxon>
        <taxon>Gunneridae</taxon>
        <taxon>Pentapetalae</taxon>
        <taxon>asterids</taxon>
        <taxon>lamiids</taxon>
        <taxon>Lamiales</taxon>
        <taxon>Pedaliaceae</taxon>
        <taxon>Sesamum</taxon>
    </lineage>
</organism>
<evidence type="ECO:0000256" key="2">
    <source>
        <dbReference type="ARBA" id="ARBA00022676"/>
    </source>
</evidence>
<dbReference type="CDD" id="cd03784">
    <property type="entry name" value="GT1_Gtf-like"/>
    <property type="match status" value="1"/>
</dbReference>
<dbReference type="AlphaFoldDB" id="A0AAW2NVL5"/>
<evidence type="ECO:0000256" key="4">
    <source>
        <dbReference type="RuleBase" id="RU003718"/>
    </source>
</evidence>
<dbReference type="InterPro" id="IPR002213">
    <property type="entry name" value="UDP_glucos_trans"/>
</dbReference>
<gene>
    <name evidence="6" type="ORF">Scaly_1698300</name>
</gene>
<reference evidence="6" key="1">
    <citation type="submission" date="2020-06" db="EMBL/GenBank/DDBJ databases">
        <authorList>
            <person name="Li T."/>
            <person name="Hu X."/>
            <person name="Zhang T."/>
            <person name="Song X."/>
            <person name="Zhang H."/>
            <person name="Dai N."/>
            <person name="Sheng W."/>
            <person name="Hou X."/>
            <person name="Wei L."/>
        </authorList>
    </citation>
    <scope>NUCLEOTIDE SEQUENCE</scope>
    <source>
        <strain evidence="6">KEN8</strain>
        <tissue evidence="6">Leaf</tissue>
    </source>
</reference>
<dbReference type="SUPFAM" id="SSF53756">
    <property type="entry name" value="UDP-Glycosyltransferase/glycogen phosphorylase"/>
    <property type="match status" value="1"/>
</dbReference>
<evidence type="ECO:0000256" key="3">
    <source>
        <dbReference type="ARBA" id="ARBA00022679"/>
    </source>
</evidence>
<dbReference type="GO" id="GO:0008194">
    <property type="term" value="F:UDP-glycosyltransferase activity"/>
    <property type="evidence" value="ECO:0007669"/>
    <property type="project" value="InterPro"/>
</dbReference>
<name>A0AAW2NVL5_9LAMI</name>
<accession>A0AAW2NVL5</accession>
<dbReference type="Gene3D" id="3.40.50.2000">
    <property type="entry name" value="Glycogen Phosphorylase B"/>
    <property type="match status" value="2"/>
</dbReference>
<dbReference type="PANTHER" id="PTHR48046">
    <property type="entry name" value="UDP-GLYCOSYLTRANSFERASE 72E1"/>
    <property type="match status" value="1"/>
</dbReference>
<keyword evidence="3 4" id="KW-0808">Transferase</keyword>
<evidence type="ECO:0000256" key="5">
    <source>
        <dbReference type="RuleBase" id="RU362057"/>
    </source>
</evidence>